<sequence length="184" mass="19409">MVFIDAVTIIAAIALAGLGIFVGFGRTLEFFTKGIFGFIISVLFCAAFGGLIAGIGPVAEGINWLNAKLGEAWEFLATIHLATVIYYVILFVAVQLLRLLVVKCISHLFSLDVLPMRILNGALGAVLMVAAVFLLLLLVFAIVAVFGDTAAVQNFAESIEGTFLGTLYTHNPVQLSAIFGGAAA</sequence>
<evidence type="ECO:0000313" key="2">
    <source>
        <dbReference type="EMBL" id="HIX50571.1"/>
    </source>
</evidence>
<gene>
    <name evidence="2" type="ORF">H9851_04750</name>
</gene>
<protein>
    <submittedName>
        <fullName evidence="2">Uncharacterized protein</fullName>
    </submittedName>
</protein>
<organism evidence="2 3">
    <name type="scientific">Candidatus Borkfalkia faecavium</name>
    <dbReference type="NCBI Taxonomy" id="2838508"/>
    <lineage>
        <taxon>Bacteria</taxon>
        <taxon>Bacillati</taxon>
        <taxon>Bacillota</taxon>
        <taxon>Clostridia</taxon>
        <taxon>Christensenellales</taxon>
        <taxon>Christensenellaceae</taxon>
        <taxon>Candidatus Borkfalkia</taxon>
    </lineage>
</organism>
<keyword evidence="1" id="KW-0812">Transmembrane</keyword>
<feature type="transmembrane region" description="Helical" evidence="1">
    <location>
        <begin position="36"/>
        <end position="59"/>
    </location>
</feature>
<dbReference type="EMBL" id="DXEW01000025">
    <property type="protein sequence ID" value="HIX50571.1"/>
    <property type="molecule type" value="Genomic_DNA"/>
</dbReference>
<proteinExistence type="predicted"/>
<feature type="transmembrane region" description="Helical" evidence="1">
    <location>
        <begin position="122"/>
        <end position="146"/>
    </location>
</feature>
<evidence type="ECO:0000313" key="3">
    <source>
        <dbReference type="Proteomes" id="UP000886847"/>
    </source>
</evidence>
<name>A0A9D1W0J6_9FIRM</name>
<comment type="caution">
    <text evidence="2">The sequence shown here is derived from an EMBL/GenBank/DDBJ whole genome shotgun (WGS) entry which is preliminary data.</text>
</comment>
<reference evidence="2" key="2">
    <citation type="submission" date="2021-04" db="EMBL/GenBank/DDBJ databases">
        <authorList>
            <person name="Gilroy R."/>
        </authorList>
    </citation>
    <scope>NUCLEOTIDE SEQUENCE</scope>
    <source>
        <strain evidence="2">2189</strain>
    </source>
</reference>
<dbReference type="AlphaFoldDB" id="A0A9D1W0J6"/>
<accession>A0A9D1W0J6</accession>
<feature type="transmembrane region" description="Helical" evidence="1">
    <location>
        <begin position="6"/>
        <end position="24"/>
    </location>
</feature>
<feature type="transmembrane region" description="Helical" evidence="1">
    <location>
        <begin position="79"/>
        <end position="101"/>
    </location>
</feature>
<keyword evidence="1" id="KW-1133">Transmembrane helix</keyword>
<evidence type="ECO:0000256" key="1">
    <source>
        <dbReference type="SAM" id="Phobius"/>
    </source>
</evidence>
<reference evidence="2" key="1">
    <citation type="journal article" date="2021" name="PeerJ">
        <title>Extensive microbial diversity within the chicken gut microbiome revealed by metagenomics and culture.</title>
        <authorList>
            <person name="Gilroy R."/>
            <person name="Ravi A."/>
            <person name="Getino M."/>
            <person name="Pursley I."/>
            <person name="Horton D.L."/>
            <person name="Alikhan N.F."/>
            <person name="Baker D."/>
            <person name="Gharbi K."/>
            <person name="Hall N."/>
            <person name="Watson M."/>
            <person name="Adriaenssens E.M."/>
            <person name="Foster-Nyarko E."/>
            <person name="Jarju S."/>
            <person name="Secka A."/>
            <person name="Antonio M."/>
            <person name="Oren A."/>
            <person name="Chaudhuri R.R."/>
            <person name="La Ragione R."/>
            <person name="Hildebrand F."/>
            <person name="Pallen M.J."/>
        </authorList>
    </citation>
    <scope>NUCLEOTIDE SEQUENCE</scope>
    <source>
        <strain evidence="2">2189</strain>
    </source>
</reference>
<dbReference type="Proteomes" id="UP000886847">
    <property type="component" value="Unassembled WGS sequence"/>
</dbReference>
<keyword evidence="1" id="KW-0472">Membrane</keyword>